<dbReference type="Proteomes" id="UP000065261">
    <property type="component" value="Chromosome I"/>
</dbReference>
<dbReference type="PANTHER" id="PTHR30363">
    <property type="entry name" value="HTH-TYPE TRANSCRIPTIONAL REGULATOR SRLR-RELATED"/>
    <property type="match status" value="1"/>
</dbReference>
<dbReference type="OrthoDB" id="9816363at2"/>
<feature type="domain" description="HTH deoR-type" evidence="4">
    <location>
        <begin position="3"/>
        <end position="58"/>
    </location>
</feature>
<dbReference type="InterPro" id="IPR036388">
    <property type="entry name" value="WH-like_DNA-bd_sf"/>
</dbReference>
<dbReference type="InterPro" id="IPR018356">
    <property type="entry name" value="Tscrpt_reg_HTH_DeoR_CS"/>
</dbReference>
<evidence type="ECO:0000256" key="3">
    <source>
        <dbReference type="ARBA" id="ARBA00023163"/>
    </source>
</evidence>
<dbReference type="PANTHER" id="PTHR30363:SF58">
    <property type="entry name" value="REGULATORY PROTEIN, DEOR FAMILY"/>
    <property type="match status" value="1"/>
</dbReference>
<dbReference type="SUPFAM" id="SSF100950">
    <property type="entry name" value="NagB/RpiA/CoA transferase-like"/>
    <property type="match status" value="1"/>
</dbReference>
<dbReference type="RefSeq" id="WP_058374038.1">
    <property type="nucleotide sequence ID" value="NZ_CP011034.1"/>
</dbReference>
<dbReference type="SMART" id="SM01134">
    <property type="entry name" value="DeoRC"/>
    <property type="match status" value="1"/>
</dbReference>
<keyword evidence="1" id="KW-0805">Transcription regulation</keyword>
<name>A0A0U2X578_9GAMM</name>
<dbReference type="AlphaFoldDB" id="A0A0U2X578"/>
<dbReference type="PATRIC" id="fig|1315283.4.peg.2526"/>
<dbReference type="GO" id="GO:0003700">
    <property type="term" value="F:DNA-binding transcription factor activity"/>
    <property type="evidence" value="ECO:0007669"/>
    <property type="project" value="InterPro"/>
</dbReference>
<gene>
    <name evidence="5" type="ORF">PTRA_a2898</name>
</gene>
<dbReference type="Gene3D" id="1.10.10.10">
    <property type="entry name" value="Winged helix-like DNA-binding domain superfamily/Winged helix DNA-binding domain"/>
    <property type="match status" value="1"/>
</dbReference>
<dbReference type="PRINTS" id="PR00037">
    <property type="entry name" value="HTHLACR"/>
</dbReference>
<sequence length="252" mass="27478">MIPAERHKIILSLLSQQDVISINELVDNLAVSHMTIRRDIAKLEKDGKVLSVSGGVQLTTILHNEPSHDAKAHQNAAEKAVIGKLASQFVPENASVYLDAGTTSLEIARHLAPRNDLLFITNDFMIAMYLMKHSSSELYHTGGRVDRDNQSSVGSKVADFLNGMNIDVAFVSTSSWNLRGLSTPSEPKVIIKKAVAKAAQKIILISDSSKYGKIGTFHALDIECFDIIITDSAFPESVRNELEEKGIQVAVG</sequence>
<dbReference type="Gene3D" id="3.40.50.1360">
    <property type="match status" value="1"/>
</dbReference>
<proteinExistence type="predicted"/>
<dbReference type="InterPro" id="IPR050313">
    <property type="entry name" value="Carb_Metab_HTH_regulators"/>
</dbReference>
<evidence type="ECO:0000256" key="1">
    <source>
        <dbReference type="ARBA" id="ARBA00023015"/>
    </source>
</evidence>
<protein>
    <recommendedName>
        <fullName evidence="4">HTH deoR-type domain-containing protein</fullName>
    </recommendedName>
</protein>
<evidence type="ECO:0000313" key="6">
    <source>
        <dbReference type="Proteomes" id="UP000065261"/>
    </source>
</evidence>
<evidence type="ECO:0000313" key="5">
    <source>
        <dbReference type="EMBL" id="ALS33938.1"/>
    </source>
</evidence>
<evidence type="ECO:0000256" key="2">
    <source>
        <dbReference type="ARBA" id="ARBA00023125"/>
    </source>
</evidence>
<accession>A0A0U2X578</accession>
<organism evidence="5">
    <name type="scientific">Pseudoalteromonas translucida KMM 520</name>
    <dbReference type="NCBI Taxonomy" id="1315283"/>
    <lineage>
        <taxon>Bacteria</taxon>
        <taxon>Pseudomonadati</taxon>
        <taxon>Pseudomonadota</taxon>
        <taxon>Gammaproteobacteria</taxon>
        <taxon>Alteromonadales</taxon>
        <taxon>Pseudoalteromonadaceae</taxon>
        <taxon>Pseudoalteromonas</taxon>
    </lineage>
</organism>
<dbReference type="InterPro" id="IPR037171">
    <property type="entry name" value="NagB/RpiA_transferase-like"/>
</dbReference>
<dbReference type="InterPro" id="IPR014036">
    <property type="entry name" value="DeoR-like_C"/>
</dbReference>
<evidence type="ECO:0000259" key="4">
    <source>
        <dbReference type="PROSITE" id="PS51000"/>
    </source>
</evidence>
<dbReference type="PROSITE" id="PS00894">
    <property type="entry name" value="HTH_DEOR_1"/>
    <property type="match status" value="1"/>
</dbReference>
<dbReference type="SMART" id="SM00420">
    <property type="entry name" value="HTH_DEOR"/>
    <property type="match status" value="1"/>
</dbReference>
<dbReference type="GO" id="GO:0003677">
    <property type="term" value="F:DNA binding"/>
    <property type="evidence" value="ECO:0007669"/>
    <property type="project" value="UniProtKB-KW"/>
</dbReference>
<dbReference type="Pfam" id="PF00455">
    <property type="entry name" value="DeoRC"/>
    <property type="match status" value="1"/>
</dbReference>
<dbReference type="KEGG" id="ptn:PTRA_a2898"/>
<dbReference type="PROSITE" id="PS51000">
    <property type="entry name" value="HTH_DEOR_2"/>
    <property type="match status" value="1"/>
</dbReference>
<keyword evidence="2" id="KW-0238">DNA-binding</keyword>
<reference evidence="5 6" key="1">
    <citation type="submission" date="2015-03" db="EMBL/GenBank/DDBJ databases">
        <authorList>
            <person name="Murphy D."/>
        </authorList>
    </citation>
    <scope>NUCLEOTIDE SEQUENCE [LARGE SCALE GENOMIC DNA]</scope>
    <source>
        <strain evidence="5 6">KMM 520</strain>
    </source>
</reference>
<dbReference type="Pfam" id="PF08220">
    <property type="entry name" value="HTH_DeoR"/>
    <property type="match status" value="1"/>
</dbReference>
<dbReference type="SUPFAM" id="SSF46785">
    <property type="entry name" value="Winged helix' DNA-binding domain"/>
    <property type="match status" value="1"/>
</dbReference>
<dbReference type="EMBL" id="CP011034">
    <property type="protein sequence ID" value="ALS33938.1"/>
    <property type="molecule type" value="Genomic_DNA"/>
</dbReference>
<keyword evidence="3" id="KW-0804">Transcription</keyword>
<dbReference type="InterPro" id="IPR036390">
    <property type="entry name" value="WH_DNA-bd_sf"/>
</dbReference>
<dbReference type="InterPro" id="IPR001034">
    <property type="entry name" value="DeoR_HTH"/>
</dbReference>